<comment type="caution">
    <text evidence="2">The sequence shown here is derived from an EMBL/GenBank/DDBJ whole genome shotgun (WGS) entry which is preliminary data.</text>
</comment>
<sequence>MKRIAVLAFGICILTVGGLKAQSESKFGKDSIQTLYNASIYTELWRQKNFKEALPAWRYVFLNAPAFQQNTYVRGEDIIEYMYKSTQKKEYLDTLMMIYDQRIKYFGDDPKAGEGYILGRKGLALLRYGDQGVENRKQAYNYLLKSVEMKGNASLPDVVDRLMCTACELAKEEQLSADEVLHLYDDLSRLAKENILGGGKIGENFEKCQKNLDAFFFASGLANCETLAGLLTARYEANKTNLDELKSISSLLRRRECTDLPIYTTVAETIYQLEPSSDAAYGLAVMFLGKRDIEKAERYFKEAIDKAENVEEKENIYMMLSQLYLTTKNFPQAKKYAQEVLKINPNSGKAYILIGKAYVFGSKGYSQDDFEQHTVFWAAVDKFIKAKQVDPEVLTEADELIKTYSVYFPTSGEAFFNSIKSGDTVKIGGWINENTVARFNKE</sequence>
<evidence type="ECO:0000313" key="3">
    <source>
        <dbReference type="Proteomes" id="UP000031937"/>
    </source>
</evidence>
<dbReference type="InterPro" id="IPR011990">
    <property type="entry name" value="TPR-like_helical_dom_sf"/>
</dbReference>
<dbReference type="RefSeq" id="WP_041502733.1">
    <property type="nucleotide sequence ID" value="NZ_JPIT01000016.1"/>
</dbReference>
<name>A0AB34R787_9PORP</name>
<dbReference type="Gene3D" id="1.25.40.10">
    <property type="entry name" value="Tetratricopeptide repeat domain"/>
    <property type="match status" value="1"/>
</dbReference>
<dbReference type="SUPFAM" id="SSF48452">
    <property type="entry name" value="TPR-like"/>
    <property type="match status" value="1"/>
</dbReference>
<keyword evidence="1" id="KW-0802">TPR repeat</keyword>
<proteinExistence type="predicted"/>
<dbReference type="SMART" id="SM00028">
    <property type="entry name" value="TPR"/>
    <property type="match status" value="2"/>
</dbReference>
<gene>
    <name evidence="2" type="ORF">IE90_04690</name>
</gene>
<dbReference type="PROSITE" id="PS50005">
    <property type="entry name" value="TPR"/>
    <property type="match status" value="1"/>
</dbReference>
<dbReference type="Proteomes" id="UP000031937">
    <property type="component" value="Unassembled WGS sequence"/>
</dbReference>
<accession>A0AB34R787</accession>
<evidence type="ECO:0000256" key="1">
    <source>
        <dbReference type="PROSITE-ProRule" id="PRU00339"/>
    </source>
</evidence>
<feature type="repeat" description="TPR" evidence="1">
    <location>
        <begin position="314"/>
        <end position="347"/>
    </location>
</feature>
<protein>
    <recommendedName>
        <fullName evidence="4">Tetratricopeptide repeat protein</fullName>
    </recommendedName>
</protein>
<organism evidence="2 3">
    <name type="scientific">Sanguibacteroides justesenii</name>
    <dbReference type="NCBI Taxonomy" id="1547597"/>
    <lineage>
        <taxon>Bacteria</taxon>
        <taxon>Pseudomonadati</taxon>
        <taxon>Bacteroidota</taxon>
        <taxon>Bacteroidia</taxon>
        <taxon>Bacteroidales</taxon>
        <taxon>Porphyromonadaceae</taxon>
        <taxon>Sanguibacteroides</taxon>
    </lineage>
</organism>
<reference evidence="2 3" key="1">
    <citation type="submission" date="2014-07" db="EMBL/GenBank/DDBJ databases">
        <title>Porphyromonadaceae bacterium OUH 334697 = ATCC BAA-2682 = DSM 28341 draft genome.</title>
        <authorList>
            <person name="Sydenham T.V."/>
            <person name="Hasman H."/>
            <person name="Justesen U.S."/>
        </authorList>
    </citation>
    <scope>NUCLEOTIDE SEQUENCE [LARGE SCALE GENOMIC DNA]</scope>
    <source>
        <strain evidence="2 3">OUH 334697</strain>
    </source>
</reference>
<evidence type="ECO:0000313" key="2">
    <source>
        <dbReference type="EMBL" id="KIO46105.1"/>
    </source>
</evidence>
<dbReference type="EMBL" id="JPIT01000016">
    <property type="protein sequence ID" value="KIO46105.1"/>
    <property type="molecule type" value="Genomic_DNA"/>
</dbReference>
<dbReference type="InterPro" id="IPR019734">
    <property type="entry name" value="TPR_rpt"/>
</dbReference>
<dbReference type="AlphaFoldDB" id="A0AB34R787"/>
<dbReference type="Pfam" id="PF13181">
    <property type="entry name" value="TPR_8"/>
    <property type="match status" value="1"/>
</dbReference>
<evidence type="ECO:0008006" key="4">
    <source>
        <dbReference type="Google" id="ProtNLM"/>
    </source>
</evidence>